<evidence type="ECO:0000313" key="4">
    <source>
        <dbReference type="Proteomes" id="UP000663829"/>
    </source>
</evidence>
<dbReference type="Proteomes" id="UP000663829">
    <property type="component" value="Unassembled WGS sequence"/>
</dbReference>
<dbReference type="EMBL" id="CAJNOQ010006916">
    <property type="protein sequence ID" value="CAF1151692.1"/>
    <property type="molecule type" value="Genomic_DNA"/>
</dbReference>
<evidence type="ECO:0000256" key="1">
    <source>
        <dbReference type="SAM" id="MobiDB-lite"/>
    </source>
</evidence>
<dbReference type="AlphaFoldDB" id="A0A814T0J4"/>
<proteinExistence type="predicted"/>
<name>A0A814T0J4_9BILA</name>
<feature type="non-terminal residue" evidence="2">
    <location>
        <position position="1"/>
    </location>
</feature>
<organism evidence="2 4">
    <name type="scientific">Didymodactylos carnosus</name>
    <dbReference type="NCBI Taxonomy" id="1234261"/>
    <lineage>
        <taxon>Eukaryota</taxon>
        <taxon>Metazoa</taxon>
        <taxon>Spiralia</taxon>
        <taxon>Gnathifera</taxon>
        <taxon>Rotifera</taxon>
        <taxon>Eurotatoria</taxon>
        <taxon>Bdelloidea</taxon>
        <taxon>Philodinida</taxon>
        <taxon>Philodinidae</taxon>
        <taxon>Didymodactylos</taxon>
    </lineage>
</organism>
<feature type="compositionally biased region" description="Polar residues" evidence="1">
    <location>
        <begin position="73"/>
        <end position="86"/>
    </location>
</feature>
<evidence type="ECO:0000313" key="2">
    <source>
        <dbReference type="EMBL" id="CAF1151692.1"/>
    </source>
</evidence>
<keyword evidence="4" id="KW-1185">Reference proteome</keyword>
<dbReference type="EMBL" id="CAJOBC010006917">
    <property type="protein sequence ID" value="CAF3915239.1"/>
    <property type="molecule type" value="Genomic_DNA"/>
</dbReference>
<protein>
    <submittedName>
        <fullName evidence="2">Uncharacterized protein</fullName>
    </submittedName>
</protein>
<comment type="caution">
    <text evidence="2">The sequence shown here is derived from an EMBL/GenBank/DDBJ whole genome shotgun (WGS) entry which is preliminary data.</text>
</comment>
<reference evidence="2" key="1">
    <citation type="submission" date="2021-02" db="EMBL/GenBank/DDBJ databases">
        <authorList>
            <person name="Nowell W R."/>
        </authorList>
    </citation>
    <scope>NUCLEOTIDE SEQUENCE</scope>
</reference>
<feature type="region of interest" description="Disordered" evidence="1">
    <location>
        <begin position="31"/>
        <end position="86"/>
    </location>
</feature>
<feature type="region of interest" description="Disordered" evidence="1">
    <location>
        <begin position="106"/>
        <end position="127"/>
    </location>
</feature>
<evidence type="ECO:0000313" key="3">
    <source>
        <dbReference type="EMBL" id="CAF3915239.1"/>
    </source>
</evidence>
<dbReference type="Proteomes" id="UP000681722">
    <property type="component" value="Unassembled WGS sequence"/>
</dbReference>
<accession>A0A814T0J4</accession>
<gene>
    <name evidence="2" type="ORF">GPM918_LOCUS21214</name>
    <name evidence="3" type="ORF">SRO942_LOCUS21212</name>
</gene>
<sequence length="204" mass="23357">RQHQPAAPARKLPWSEFHVIQNVIHNLNYVKGRRPQPQHRPLQHRRKKSAKREDVNPNYRQQYIKDGDDNSELWPTSTQDSILSGSLSPSRLTFLSNFVSPNDNYSTIHGNSSAQSKVSPQSKTPSFLSPSSISLNYDNQITNGKRSPLQLSETSMSPTPEYYHHAYRQSSRLPSAHFNGSILSRAYSEQLRVGKQDMNRKMAW</sequence>
<feature type="compositionally biased region" description="Basic residues" evidence="1">
    <location>
        <begin position="31"/>
        <end position="50"/>
    </location>
</feature>